<evidence type="ECO:0000313" key="9">
    <source>
        <dbReference type="EMBL" id="AGK62184.1"/>
    </source>
</evidence>
<comment type="similarity">
    <text evidence="8">Belongs to the archaeal Rpo12/eukaryotic RPC10 RNA polymerase subunit family.</text>
</comment>
<dbReference type="GO" id="GO:0005737">
    <property type="term" value="C:cytoplasm"/>
    <property type="evidence" value="ECO:0007669"/>
    <property type="project" value="UniProtKB-SubCell"/>
</dbReference>
<accession>N0BEW0</accession>
<reference evidence="9 10" key="1">
    <citation type="journal article" date="2013" name="Genome Announc.">
        <title>Complete Genome Sequence of the Thermophilic and Facultatively Chemolithoautotrophic Sulfate Reducer Archaeoglobus sulfaticallidus Strain PM70-1T.</title>
        <authorList>
            <person name="Stokke R."/>
            <person name="Hocking W.P."/>
            <person name="Steinsbu B.O."/>
            <person name="Steen I.H."/>
        </authorList>
    </citation>
    <scope>NUCLEOTIDE SEQUENCE [LARGE SCALE GENOMIC DNA]</scope>
    <source>
        <strain evidence="9">PM70-1</strain>
    </source>
</reference>
<dbReference type="HOGENOM" id="CLU_179456_2_1_2"/>
<dbReference type="SUPFAM" id="SSF63393">
    <property type="entry name" value="RNA polymerase subunits"/>
    <property type="match status" value="1"/>
</dbReference>
<dbReference type="Pfam" id="PF03604">
    <property type="entry name" value="Zn_ribbon_RPAB4"/>
    <property type="match status" value="1"/>
</dbReference>
<comment type="subcellular location">
    <subcellularLocation>
        <location evidence="8">Cytoplasm</location>
    </subcellularLocation>
</comment>
<dbReference type="GeneID" id="15393863"/>
<dbReference type="InterPro" id="IPR023464">
    <property type="entry name" value="Rpo12"/>
</dbReference>
<dbReference type="InterPro" id="IPR006591">
    <property type="entry name" value="RNAP_P/RPABC4"/>
</dbReference>
<dbReference type="Gene3D" id="2.20.28.30">
    <property type="entry name" value="RNA polymerase ii, chain L"/>
    <property type="match status" value="1"/>
</dbReference>
<dbReference type="EC" id="2.7.7.6" evidence="8"/>
<gene>
    <name evidence="8" type="primary">rpo12</name>
    <name evidence="8" type="synonym">rpoP</name>
    <name evidence="9" type="ORF">Asulf_02231</name>
</gene>
<dbReference type="EMBL" id="CP005290">
    <property type="protein sequence ID" value="AGK62184.1"/>
    <property type="molecule type" value="Genomic_DNA"/>
</dbReference>
<keyword evidence="7 8" id="KW-0804">Transcription</keyword>
<feature type="binding site" evidence="8">
    <location>
        <position position="8"/>
    </location>
    <ligand>
        <name>Zn(2+)</name>
        <dbReference type="ChEBI" id="CHEBI:29105"/>
    </ligand>
</feature>
<keyword evidence="1 8" id="KW-0240">DNA-directed RNA polymerase</keyword>
<dbReference type="HAMAP" id="MF_00615">
    <property type="entry name" value="RNApol_arch_Rpo12"/>
    <property type="match status" value="1"/>
</dbReference>
<dbReference type="AlphaFoldDB" id="N0BEW0"/>
<dbReference type="STRING" id="387631.Asulf_02231"/>
<dbReference type="GO" id="GO:0006351">
    <property type="term" value="P:DNA-templated transcription"/>
    <property type="evidence" value="ECO:0007669"/>
    <property type="project" value="UniProtKB-UniRule"/>
</dbReference>
<dbReference type="SMART" id="SM00659">
    <property type="entry name" value="RPOLCX"/>
    <property type="match status" value="1"/>
</dbReference>
<keyword evidence="2 8" id="KW-0963">Cytoplasm</keyword>
<keyword evidence="6 8" id="KW-0862">Zinc</keyword>
<dbReference type="GO" id="GO:0003677">
    <property type="term" value="F:DNA binding"/>
    <property type="evidence" value="ECO:0007669"/>
    <property type="project" value="InterPro"/>
</dbReference>
<evidence type="ECO:0000256" key="7">
    <source>
        <dbReference type="ARBA" id="ARBA00023163"/>
    </source>
</evidence>
<evidence type="ECO:0000313" key="10">
    <source>
        <dbReference type="Proteomes" id="UP000013307"/>
    </source>
</evidence>
<keyword evidence="5 8" id="KW-0479">Metal-binding</keyword>
<evidence type="ECO:0000256" key="2">
    <source>
        <dbReference type="ARBA" id="ARBA00022490"/>
    </source>
</evidence>
<evidence type="ECO:0000256" key="6">
    <source>
        <dbReference type="ARBA" id="ARBA00022833"/>
    </source>
</evidence>
<dbReference type="InterPro" id="IPR029040">
    <property type="entry name" value="RPABC4/Spt4"/>
</dbReference>
<protein>
    <recommendedName>
        <fullName evidence="8">DNA-directed RNA polymerase subunit Rpo12</fullName>
        <ecNumber evidence="8">2.7.7.6</ecNumber>
    </recommendedName>
    <alternativeName>
        <fullName evidence="8">DNA-directed RNA polymerase subunit P</fullName>
    </alternativeName>
</protein>
<evidence type="ECO:0000256" key="4">
    <source>
        <dbReference type="ARBA" id="ARBA00022695"/>
    </source>
</evidence>
<dbReference type="GO" id="GO:0003899">
    <property type="term" value="F:DNA-directed RNA polymerase activity"/>
    <property type="evidence" value="ECO:0007669"/>
    <property type="project" value="UniProtKB-UniRule"/>
</dbReference>
<dbReference type="GO" id="GO:0000428">
    <property type="term" value="C:DNA-directed RNA polymerase complex"/>
    <property type="evidence" value="ECO:0007669"/>
    <property type="project" value="UniProtKB-KW"/>
</dbReference>
<comment type="function">
    <text evidence="8">DNA-dependent RNA polymerase (RNAP) catalyzes the transcription of DNA into RNA using the four ribonucleoside triphosphates as substrates.</text>
</comment>
<name>N0BEW0_9EURY</name>
<feature type="binding site" evidence="8">
    <location>
        <position position="26"/>
    </location>
    <ligand>
        <name>Zn(2+)</name>
        <dbReference type="ChEBI" id="CHEBI:29105"/>
    </ligand>
</feature>
<evidence type="ECO:0000256" key="8">
    <source>
        <dbReference type="HAMAP-Rule" id="MF_00615"/>
    </source>
</evidence>
<keyword evidence="3 8" id="KW-0808">Transferase</keyword>
<comment type="subunit">
    <text evidence="8">Part of the RNA polymerase complex.</text>
</comment>
<comment type="catalytic activity">
    <reaction evidence="8">
        <text>RNA(n) + a ribonucleoside 5'-triphosphate = RNA(n+1) + diphosphate</text>
        <dbReference type="Rhea" id="RHEA:21248"/>
        <dbReference type="Rhea" id="RHEA-COMP:14527"/>
        <dbReference type="Rhea" id="RHEA-COMP:17342"/>
        <dbReference type="ChEBI" id="CHEBI:33019"/>
        <dbReference type="ChEBI" id="CHEBI:61557"/>
        <dbReference type="ChEBI" id="CHEBI:140395"/>
        <dbReference type="EC" id="2.7.7.6"/>
    </reaction>
</comment>
<dbReference type="RefSeq" id="WP_015591780.1">
    <property type="nucleotide sequence ID" value="NC_021169.1"/>
</dbReference>
<proteinExistence type="inferred from homology"/>
<dbReference type="eggNOG" id="arCOG04341">
    <property type="taxonomic scope" value="Archaea"/>
</dbReference>
<keyword evidence="4 8" id="KW-0548">Nucleotidyltransferase</keyword>
<feature type="binding site" evidence="8">
    <location>
        <position position="23"/>
    </location>
    <ligand>
        <name>Zn(2+)</name>
        <dbReference type="ChEBI" id="CHEBI:29105"/>
    </ligand>
</feature>
<comment type="cofactor">
    <cofactor evidence="8">
        <name>Zn(2+)</name>
        <dbReference type="ChEBI" id="CHEBI:29105"/>
    </cofactor>
    <text evidence="8">Binds 1 zinc ion.</text>
</comment>
<organism evidence="9 10">
    <name type="scientific">Archaeoglobus sulfaticallidus PM70-1</name>
    <dbReference type="NCBI Taxonomy" id="387631"/>
    <lineage>
        <taxon>Archaea</taxon>
        <taxon>Methanobacteriati</taxon>
        <taxon>Methanobacteriota</taxon>
        <taxon>Archaeoglobi</taxon>
        <taxon>Archaeoglobales</taxon>
        <taxon>Archaeoglobaceae</taxon>
        <taxon>Archaeoglobus</taxon>
    </lineage>
</organism>
<keyword evidence="10" id="KW-1185">Reference proteome</keyword>
<dbReference type="GO" id="GO:0008270">
    <property type="term" value="F:zinc ion binding"/>
    <property type="evidence" value="ECO:0007669"/>
    <property type="project" value="UniProtKB-UniRule"/>
</dbReference>
<evidence type="ECO:0000256" key="3">
    <source>
        <dbReference type="ARBA" id="ARBA00022679"/>
    </source>
</evidence>
<evidence type="ECO:0000256" key="5">
    <source>
        <dbReference type="ARBA" id="ARBA00022723"/>
    </source>
</evidence>
<dbReference type="KEGG" id="ast:Asulf_02231"/>
<sequence>MSYICLVCQSEIDVDLDRNLIQCTKCGNRILLKPRPPALKKRVKAI</sequence>
<dbReference type="OrthoDB" id="129238at2157"/>
<dbReference type="Proteomes" id="UP000013307">
    <property type="component" value="Chromosome"/>
</dbReference>
<evidence type="ECO:0000256" key="1">
    <source>
        <dbReference type="ARBA" id="ARBA00022478"/>
    </source>
</evidence>